<feature type="domain" description="4Fe-4S ferredoxin-type" evidence="5">
    <location>
        <begin position="8"/>
        <end position="37"/>
    </location>
</feature>
<dbReference type="PROSITE" id="PS51379">
    <property type="entry name" value="4FE4S_FER_2"/>
    <property type="match status" value="3"/>
</dbReference>
<proteinExistence type="predicted"/>
<dbReference type="InterPro" id="IPR054822">
    <property type="entry name" value="DsrO-like"/>
</dbReference>
<protein>
    <submittedName>
        <fullName evidence="6">4Fe-4S ferredoxin</fullName>
    </submittedName>
</protein>
<sequence length="183" mass="20970">MAMKKKRYALVIDSRKCLNCKACVVACKAENKVPVGHFRNRINEERKGEYPTLSINFEPEQCHHCDQPSCVRVCPTGASWQRKDGIVLVNYDECIGCRYCMIACPYDARYFNEEEGVVDKCTFCVQRVDKGEVPACVETCPSKVRVFGDLEDPKSRIRELLATRRYKVKEPQTGNGPQLYYLL</sequence>
<evidence type="ECO:0000256" key="3">
    <source>
        <dbReference type="ARBA" id="ARBA00023004"/>
    </source>
</evidence>
<dbReference type="InterPro" id="IPR017900">
    <property type="entry name" value="4Fe4S_Fe_S_CS"/>
</dbReference>
<dbReference type="EMBL" id="BSDD01000005">
    <property type="protein sequence ID" value="GLH70928.1"/>
    <property type="molecule type" value="Genomic_DNA"/>
</dbReference>
<feature type="domain" description="4Fe-4S ferredoxin-type" evidence="5">
    <location>
        <begin position="53"/>
        <end position="84"/>
    </location>
</feature>
<evidence type="ECO:0000313" key="6">
    <source>
        <dbReference type="EMBL" id="GLH70928.1"/>
    </source>
</evidence>
<keyword evidence="2" id="KW-0479">Metal-binding</keyword>
<evidence type="ECO:0000259" key="5">
    <source>
        <dbReference type="PROSITE" id="PS51379"/>
    </source>
</evidence>
<keyword evidence="7" id="KW-1185">Reference proteome</keyword>
<dbReference type="Gene3D" id="3.30.70.20">
    <property type="match status" value="2"/>
</dbReference>
<evidence type="ECO:0000256" key="2">
    <source>
        <dbReference type="ARBA" id="ARBA00022723"/>
    </source>
</evidence>
<dbReference type="NCBIfam" id="NF045797">
    <property type="entry name" value="DsrO"/>
    <property type="match status" value="1"/>
</dbReference>
<dbReference type="Pfam" id="PF13247">
    <property type="entry name" value="Fer4_11"/>
    <property type="match status" value="1"/>
</dbReference>
<keyword evidence="1" id="KW-0004">4Fe-4S</keyword>
<dbReference type="PROSITE" id="PS00198">
    <property type="entry name" value="4FE4S_FER_1"/>
    <property type="match status" value="1"/>
</dbReference>
<evidence type="ECO:0000256" key="4">
    <source>
        <dbReference type="ARBA" id="ARBA00023014"/>
    </source>
</evidence>
<comment type="caution">
    <text evidence="6">The sequence shown here is derived from an EMBL/GenBank/DDBJ whole genome shotgun (WGS) entry which is preliminary data.</text>
</comment>
<feature type="domain" description="4Fe-4S ferredoxin-type" evidence="5">
    <location>
        <begin position="85"/>
        <end position="114"/>
    </location>
</feature>
<organism evidence="6 7">
    <name type="scientific">Geothrix rubra</name>
    <dbReference type="NCBI Taxonomy" id="2927977"/>
    <lineage>
        <taxon>Bacteria</taxon>
        <taxon>Pseudomonadati</taxon>
        <taxon>Acidobacteriota</taxon>
        <taxon>Holophagae</taxon>
        <taxon>Holophagales</taxon>
        <taxon>Holophagaceae</taxon>
        <taxon>Geothrix</taxon>
    </lineage>
</organism>
<dbReference type="CDD" id="cd10551">
    <property type="entry name" value="PsrB"/>
    <property type="match status" value="1"/>
</dbReference>
<name>A0ABQ5Q8D2_9BACT</name>
<dbReference type="InterPro" id="IPR017896">
    <property type="entry name" value="4Fe4S_Fe-S-bd"/>
</dbReference>
<dbReference type="PANTHER" id="PTHR43177:SF3">
    <property type="entry name" value="PROTEIN NRFC HOMOLOG"/>
    <property type="match status" value="1"/>
</dbReference>
<gene>
    <name evidence="6" type="ORF">GETHPA_24610</name>
</gene>
<dbReference type="Proteomes" id="UP001165089">
    <property type="component" value="Unassembled WGS sequence"/>
</dbReference>
<accession>A0ABQ5Q8D2</accession>
<dbReference type="InterPro" id="IPR050954">
    <property type="entry name" value="ET_IronSulfur_Cluster-Binding"/>
</dbReference>
<reference evidence="6 7" key="1">
    <citation type="journal article" date="2023" name="Antonie Van Leeuwenhoek">
        <title>Mesoterricola silvestris gen. nov., sp. nov., Mesoterricola sediminis sp. nov., Geothrix oryzae sp. nov., Geothrix edaphica sp. nov., Geothrix rubra sp. nov., and Geothrix limicola sp. nov., six novel members of Acidobacteriota isolated from soils.</title>
        <authorList>
            <person name="Itoh H."/>
            <person name="Sugisawa Y."/>
            <person name="Mise K."/>
            <person name="Xu Z."/>
            <person name="Kuniyasu M."/>
            <person name="Ushijima N."/>
            <person name="Kawano K."/>
            <person name="Kobayashi E."/>
            <person name="Shiratori Y."/>
            <person name="Masuda Y."/>
            <person name="Senoo K."/>
        </authorList>
    </citation>
    <scope>NUCLEOTIDE SEQUENCE [LARGE SCALE GENOMIC DNA]</scope>
    <source>
        <strain evidence="6 7">Red803</strain>
    </source>
</reference>
<keyword evidence="3" id="KW-0408">Iron</keyword>
<evidence type="ECO:0000256" key="1">
    <source>
        <dbReference type="ARBA" id="ARBA00022485"/>
    </source>
</evidence>
<dbReference type="SUPFAM" id="SSF54862">
    <property type="entry name" value="4Fe-4S ferredoxins"/>
    <property type="match status" value="1"/>
</dbReference>
<evidence type="ECO:0000313" key="7">
    <source>
        <dbReference type="Proteomes" id="UP001165089"/>
    </source>
</evidence>
<dbReference type="PANTHER" id="PTHR43177">
    <property type="entry name" value="PROTEIN NRFC"/>
    <property type="match status" value="1"/>
</dbReference>
<dbReference type="Pfam" id="PF12800">
    <property type="entry name" value="Fer4_4"/>
    <property type="match status" value="1"/>
</dbReference>
<keyword evidence="4" id="KW-0411">Iron-sulfur</keyword>